<reference evidence="3" key="1">
    <citation type="submission" date="2016-06" db="UniProtKB">
        <authorList>
            <consortium name="WormBaseParasite"/>
        </authorList>
    </citation>
    <scope>IDENTIFICATION</scope>
</reference>
<dbReference type="OrthoDB" id="6284325at2759"/>
<evidence type="ECO:0000313" key="2">
    <source>
        <dbReference type="Proteomes" id="UP000275846"/>
    </source>
</evidence>
<sequence length="67" mass="7630">MSILATFKTDFEARRKYLTVVTNGKVVRLQLDTASAITLNSKRTWHMIGRSPITTSNKKRLNSPVHE</sequence>
<dbReference type="EMBL" id="UYSU01038281">
    <property type="protein sequence ID" value="VDM00067.1"/>
    <property type="molecule type" value="Genomic_DNA"/>
</dbReference>
<accession>A0A183TB33</accession>
<keyword evidence="2" id="KW-1185">Reference proteome</keyword>
<dbReference type="WBParaSite" id="SSLN_0001419601-mRNA-1">
    <property type="protein sequence ID" value="SSLN_0001419601-mRNA-1"/>
    <property type="gene ID" value="SSLN_0001419601"/>
</dbReference>
<dbReference type="SUPFAM" id="SSF50630">
    <property type="entry name" value="Acid proteases"/>
    <property type="match status" value="1"/>
</dbReference>
<reference evidence="1 2" key="2">
    <citation type="submission" date="2018-11" db="EMBL/GenBank/DDBJ databases">
        <authorList>
            <consortium name="Pathogen Informatics"/>
        </authorList>
    </citation>
    <scope>NUCLEOTIDE SEQUENCE [LARGE SCALE GENOMIC DNA]</scope>
    <source>
        <strain evidence="1 2">NST_G2</strain>
    </source>
</reference>
<organism evidence="3">
    <name type="scientific">Schistocephalus solidus</name>
    <name type="common">Tapeworm</name>
    <dbReference type="NCBI Taxonomy" id="70667"/>
    <lineage>
        <taxon>Eukaryota</taxon>
        <taxon>Metazoa</taxon>
        <taxon>Spiralia</taxon>
        <taxon>Lophotrochozoa</taxon>
        <taxon>Platyhelminthes</taxon>
        <taxon>Cestoda</taxon>
        <taxon>Eucestoda</taxon>
        <taxon>Diphyllobothriidea</taxon>
        <taxon>Diphyllobothriidae</taxon>
        <taxon>Schistocephalus</taxon>
    </lineage>
</organism>
<name>A0A183TB33_SCHSO</name>
<proteinExistence type="predicted"/>
<protein>
    <submittedName>
        <fullName evidence="3">Transposase</fullName>
    </submittedName>
</protein>
<gene>
    <name evidence="1" type="ORF">SSLN_LOCUS13681</name>
</gene>
<evidence type="ECO:0000313" key="1">
    <source>
        <dbReference type="EMBL" id="VDM00067.1"/>
    </source>
</evidence>
<dbReference type="Proteomes" id="UP000275846">
    <property type="component" value="Unassembled WGS sequence"/>
</dbReference>
<dbReference type="AlphaFoldDB" id="A0A183TB33"/>
<dbReference type="InterPro" id="IPR021109">
    <property type="entry name" value="Peptidase_aspartic_dom_sf"/>
</dbReference>
<evidence type="ECO:0000313" key="3">
    <source>
        <dbReference type="WBParaSite" id="SSLN_0001419601-mRNA-1"/>
    </source>
</evidence>